<dbReference type="PROSITE" id="PS50030">
    <property type="entry name" value="UBA"/>
    <property type="match status" value="1"/>
</dbReference>
<reference evidence="2 3" key="1">
    <citation type="submission" date="2014-06" db="EMBL/GenBank/DDBJ databases">
        <title>Draft genome sequence of iron oxidizing acidophile Leptospirillum ferriphilum DSM14647.</title>
        <authorList>
            <person name="Cardenas J.P."/>
            <person name="Lazcano M."/>
            <person name="Ossandon F.J."/>
            <person name="Corbett M."/>
            <person name="Holmes D.S."/>
            <person name="Watkin E."/>
        </authorList>
    </citation>
    <scope>NUCLEOTIDE SEQUENCE [LARGE SCALE GENOMIC DNA]</scope>
    <source>
        <strain evidence="2 3">DSM 14647</strain>
    </source>
</reference>
<dbReference type="InterPro" id="IPR003593">
    <property type="entry name" value="AAA+_ATPase"/>
</dbReference>
<evidence type="ECO:0000313" key="2">
    <source>
        <dbReference type="EMBL" id="KGA94455.1"/>
    </source>
</evidence>
<proteinExistence type="predicted"/>
<sequence>MGIDMNDLGEKSLSVLEHPDHLSDDRVVVVSIEDLIKSEFPPRETILSPWLRKQSLDMIHAWRGIGKTHVALEIAYAVATGGQFLKWGAPKPRGVLYVDGEMPASTLQERLSRIIASEEREPDPNLFRIITPDLQKTCVPDLATEEGQKLIEAAITDETDLIILDNLSCLVRRGGRENDAESWLSVQEWALHLRSRGKSILFIHHSGKSGAQRGTSKREDVLDTVLSLRRPPGYEGQEGCSIQIHFEKARGLAGPDVEPIEAKLSTHHDGTRKWEYQATEDALPTTIQELVDLGMDRREIIRELRESYGKSQATAYRLTEPFFKKVSQ</sequence>
<dbReference type="RefSeq" id="WP_244901133.1">
    <property type="nucleotide sequence ID" value="NZ_OBMB01000001.1"/>
</dbReference>
<gene>
    <name evidence="2" type="ORF">LptCag_1218</name>
</gene>
<dbReference type="Proteomes" id="UP000029452">
    <property type="component" value="Unassembled WGS sequence"/>
</dbReference>
<dbReference type="SUPFAM" id="SSF52540">
    <property type="entry name" value="P-loop containing nucleoside triphosphate hydrolases"/>
    <property type="match status" value="1"/>
</dbReference>
<feature type="domain" description="UBA" evidence="1">
    <location>
        <begin position="277"/>
        <end position="321"/>
    </location>
</feature>
<dbReference type="Gene3D" id="3.40.50.300">
    <property type="entry name" value="P-loop containing nucleotide triphosphate hydrolases"/>
    <property type="match status" value="1"/>
</dbReference>
<dbReference type="InterPro" id="IPR015940">
    <property type="entry name" value="UBA"/>
</dbReference>
<dbReference type="AlphaFoldDB" id="A0A094WD61"/>
<dbReference type="PATRIC" id="fig|178606.4.peg.1034"/>
<protein>
    <recommendedName>
        <fullName evidence="1">UBA domain-containing protein</fullName>
    </recommendedName>
</protein>
<name>A0A094WD61_9BACT</name>
<organism evidence="2 3">
    <name type="scientific">Leptospirillum ferriphilum</name>
    <dbReference type="NCBI Taxonomy" id="178606"/>
    <lineage>
        <taxon>Bacteria</taxon>
        <taxon>Pseudomonadati</taxon>
        <taxon>Nitrospirota</taxon>
        <taxon>Nitrospiria</taxon>
        <taxon>Nitrospirales</taxon>
        <taxon>Nitrospiraceae</taxon>
        <taxon>Leptospirillum</taxon>
    </lineage>
</organism>
<dbReference type="Pfam" id="PF13481">
    <property type="entry name" value="AAA_25"/>
    <property type="match status" value="1"/>
</dbReference>
<comment type="caution">
    <text evidence="2">The sequence shown here is derived from an EMBL/GenBank/DDBJ whole genome shotgun (WGS) entry which is preliminary data.</text>
</comment>
<evidence type="ECO:0000259" key="1">
    <source>
        <dbReference type="PROSITE" id="PS50030"/>
    </source>
</evidence>
<evidence type="ECO:0000313" key="3">
    <source>
        <dbReference type="Proteomes" id="UP000029452"/>
    </source>
</evidence>
<dbReference type="InterPro" id="IPR027417">
    <property type="entry name" value="P-loop_NTPase"/>
</dbReference>
<dbReference type="EMBL" id="JPGK01000003">
    <property type="protein sequence ID" value="KGA94455.1"/>
    <property type="molecule type" value="Genomic_DNA"/>
</dbReference>
<dbReference type="SMART" id="SM00382">
    <property type="entry name" value="AAA"/>
    <property type="match status" value="1"/>
</dbReference>
<accession>A0A094WD61</accession>